<feature type="domain" description="AAA+ ATPase" evidence="1">
    <location>
        <begin position="90"/>
        <end position="214"/>
    </location>
</feature>
<dbReference type="Pfam" id="PF01695">
    <property type="entry name" value="IstB_IS21"/>
    <property type="match status" value="1"/>
</dbReference>
<name>A0ABU4P1Z0_9ACTN</name>
<proteinExistence type="predicted"/>
<keyword evidence="3" id="KW-1185">Reference proteome</keyword>
<reference evidence="2 3" key="1">
    <citation type="journal article" date="2023" name="Microb. Genom.">
        <title>Mesoterricola silvestris gen. nov., sp. nov., Mesoterricola sediminis sp. nov., Geothrix oryzae sp. nov., Geothrix edaphica sp. nov., Geothrix rubra sp. nov., and Geothrix limicola sp. nov., six novel members of Acidobacteriota isolated from soils.</title>
        <authorList>
            <person name="Weisberg A.J."/>
            <person name="Pearce E."/>
            <person name="Kramer C.G."/>
            <person name="Chang J.H."/>
            <person name="Clarke C.R."/>
        </authorList>
    </citation>
    <scope>NUCLEOTIDE SEQUENCE [LARGE SCALE GENOMIC DNA]</scope>
    <source>
        <strain evidence="2 3">ID09-01A</strain>
    </source>
</reference>
<dbReference type="PANTHER" id="PTHR30050">
    <property type="entry name" value="CHROMOSOMAL REPLICATION INITIATOR PROTEIN DNAA"/>
    <property type="match status" value="1"/>
</dbReference>
<sequence>MDHLQRINLDGWHEALTAHSLTPDQINDITGDPYDRWTIARKEIAYANQHVPFIYRRALADEPTVCAWGDSLIAASLEQSTGRVTNSVGRHRSLLLLGPTGTGKTHQAYGLLRYLAPTGISWGWTATSSADLYAALRPRAGVDSETEFRRFAHARLLVLDDLGAAKSSEWTEEINFRLINHRYENQLPTILTSNVLPKELLDRVGDRVSSRLIEMCDRVVIKGGDRRKQPAA</sequence>
<organism evidence="2 3">
    <name type="scientific">Streptomyces europaeiscabiei</name>
    <dbReference type="NCBI Taxonomy" id="146819"/>
    <lineage>
        <taxon>Bacteria</taxon>
        <taxon>Bacillati</taxon>
        <taxon>Actinomycetota</taxon>
        <taxon>Actinomycetes</taxon>
        <taxon>Kitasatosporales</taxon>
        <taxon>Streptomycetaceae</taxon>
        <taxon>Streptomyces</taxon>
    </lineage>
</organism>
<accession>A0ABU4P1Z0</accession>
<evidence type="ECO:0000313" key="3">
    <source>
        <dbReference type="Proteomes" id="UP001271274"/>
    </source>
</evidence>
<evidence type="ECO:0000313" key="2">
    <source>
        <dbReference type="EMBL" id="MDX3707240.1"/>
    </source>
</evidence>
<dbReference type="InterPro" id="IPR003593">
    <property type="entry name" value="AAA+_ATPase"/>
</dbReference>
<dbReference type="RefSeq" id="WP_319063964.1">
    <property type="nucleotide sequence ID" value="NZ_JARAYT010000032.1"/>
</dbReference>
<dbReference type="SMART" id="SM00382">
    <property type="entry name" value="AAA"/>
    <property type="match status" value="1"/>
</dbReference>
<dbReference type="SUPFAM" id="SSF52540">
    <property type="entry name" value="P-loop containing nucleoside triphosphate hydrolases"/>
    <property type="match status" value="1"/>
</dbReference>
<dbReference type="CDD" id="cd00009">
    <property type="entry name" value="AAA"/>
    <property type="match status" value="1"/>
</dbReference>
<dbReference type="PANTHER" id="PTHR30050:SF4">
    <property type="entry name" value="ATP-BINDING PROTEIN RV3427C IN INSERTION SEQUENCE-RELATED"/>
    <property type="match status" value="1"/>
</dbReference>
<dbReference type="InterPro" id="IPR002611">
    <property type="entry name" value="IstB_ATP-bd"/>
</dbReference>
<comment type="caution">
    <text evidence="2">The sequence shown here is derived from an EMBL/GenBank/DDBJ whole genome shotgun (WGS) entry which is preliminary data.</text>
</comment>
<evidence type="ECO:0000259" key="1">
    <source>
        <dbReference type="SMART" id="SM00382"/>
    </source>
</evidence>
<keyword evidence="2" id="KW-0067">ATP-binding</keyword>
<dbReference type="Gene3D" id="3.40.50.300">
    <property type="entry name" value="P-loop containing nucleotide triphosphate hydrolases"/>
    <property type="match status" value="1"/>
</dbReference>
<dbReference type="InterPro" id="IPR027417">
    <property type="entry name" value="P-loop_NTPase"/>
</dbReference>
<protein>
    <submittedName>
        <fullName evidence="2">ATP-binding protein</fullName>
    </submittedName>
</protein>
<gene>
    <name evidence="2" type="ORF">PV662_47770</name>
</gene>
<dbReference type="GO" id="GO:0005524">
    <property type="term" value="F:ATP binding"/>
    <property type="evidence" value="ECO:0007669"/>
    <property type="project" value="UniProtKB-KW"/>
</dbReference>
<dbReference type="EMBL" id="JARAYU010000045">
    <property type="protein sequence ID" value="MDX3707240.1"/>
    <property type="molecule type" value="Genomic_DNA"/>
</dbReference>
<keyword evidence="2" id="KW-0547">Nucleotide-binding</keyword>
<dbReference type="Proteomes" id="UP001271274">
    <property type="component" value="Unassembled WGS sequence"/>
</dbReference>